<reference evidence="2" key="1">
    <citation type="journal article" date="2023" name="Front. Plant Sci.">
        <title>Chromosomal-level genome assembly of Melastoma candidum provides insights into trichome evolution.</title>
        <authorList>
            <person name="Zhong Y."/>
            <person name="Wu W."/>
            <person name="Sun C."/>
            <person name="Zou P."/>
            <person name="Liu Y."/>
            <person name="Dai S."/>
            <person name="Zhou R."/>
        </authorList>
    </citation>
    <scope>NUCLEOTIDE SEQUENCE [LARGE SCALE GENOMIC DNA]</scope>
</reference>
<evidence type="ECO:0000313" key="1">
    <source>
        <dbReference type="EMBL" id="KAI4368057.1"/>
    </source>
</evidence>
<proteinExistence type="predicted"/>
<dbReference type="Proteomes" id="UP001057402">
    <property type="component" value="Chromosome 5"/>
</dbReference>
<organism evidence="1 2">
    <name type="scientific">Melastoma candidum</name>
    <dbReference type="NCBI Taxonomy" id="119954"/>
    <lineage>
        <taxon>Eukaryota</taxon>
        <taxon>Viridiplantae</taxon>
        <taxon>Streptophyta</taxon>
        <taxon>Embryophyta</taxon>
        <taxon>Tracheophyta</taxon>
        <taxon>Spermatophyta</taxon>
        <taxon>Magnoliopsida</taxon>
        <taxon>eudicotyledons</taxon>
        <taxon>Gunneridae</taxon>
        <taxon>Pentapetalae</taxon>
        <taxon>rosids</taxon>
        <taxon>malvids</taxon>
        <taxon>Myrtales</taxon>
        <taxon>Melastomataceae</taxon>
        <taxon>Melastomatoideae</taxon>
        <taxon>Melastomateae</taxon>
        <taxon>Melastoma</taxon>
    </lineage>
</organism>
<dbReference type="EMBL" id="CM042884">
    <property type="protein sequence ID" value="KAI4368057.1"/>
    <property type="molecule type" value="Genomic_DNA"/>
</dbReference>
<name>A0ACB9QPE1_9MYRT</name>
<gene>
    <name evidence="1" type="ORF">MLD38_016664</name>
</gene>
<accession>A0ACB9QPE1</accession>
<protein>
    <submittedName>
        <fullName evidence="1">Uncharacterized protein</fullName>
    </submittedName>
</protein>
<sequence>MAFHVFVFTAVLVGVVAASDHGPLQDFCVAQAGGVLVNGEPCKDPRLRLRLGVAGDDDNDDATVADVDNEEAGEEGDGRKTLGDVRRVSHGFHLVEGRMDRRMIFIFSVVANKDISYIGNAPRADSQLAMTRAFSDTKLKDNITSKPDITGKSGKSIDEDTDFVILASDGRPVKSNQEAANCIILVDDNAEEASKRLIGEALSRRSGDEDDTSCIVVKFT</sequence>
<keyword evidence="2" id="KW-1185">Reference proteome</keyword>
<comment type="caution">
    <text evidence="1">The sequence shown here is derived from an EMBL/GenBank/DDBJ whole genome shotgun (WGS) entry which is preliminary data.</text>
</comment>
<evidence type="ECO:0000313" key="2">
    <source>
        <dbReference type="Proteomes" id="UP001057402"/>
    </source>
</evidence>